<feature type="domain" description="Glucose/Sorbosone dehydrogenase" evidence="3">
    <location>
        <begin position="349"/>
        <end position="639"/>
    </location>
</feature>
<proteinExistence type="predicted"/>
<dbReference type="PANTHER" id="PTHR19328">
    <property type="entry name" value="HEDGEHOG-INTERACTING PROTEIN"/>
    <property type="match status" value="1"/>
</dbReference>
<dbReference type="InterPro" id="IPR011042">
    <property type="entry name" value="6-blade_b-propeller_TolB-like"/>
</dbReference>
<accession>A0A5C6E6T3</accession>
<gene>
    <name evidence="4" type="primary">yliI_1</name>
    <name evidence="4" type="ORF">Poly41_12000</name>
</gene>
<dbReference type="PANTHER" id="PTHR19328:SF75">
    <property type="entry name" value="ALDOSE SUGAR DEHYDROGENASE YLII"/>
    <property type="match status" value="1"/>
</dbReference>
<dbReference type="RefSeq" id="WP_146524875.1">
    <property type="nucleotide sequence ID" value="NZ_SJPV01000001.1"/>
</dbReference>
<dbReference type="Pfam" id="PF07995">
    <property type="entry name" value="GSDH"/>
    <property type="match status" value="1"/>
</dbReference>
<evidence type="ECO:0000259" key="2">
    <source>
        <dbReference type="Pfam" id="PF06439"/>
    </source>
</evidence>
<evidence type="ECO:0000313" key="4">
    <source>
        <dbReference type="EMBL" id="TWU42899.1"/>
    </source>
</evidence>
<dbReference type="Proteomes" id="UP000319143">
    <property type="component" value="Unassembled WGS sequence"/>
</dbReference>
<dbReference type="OrthoDB" id="9770043at2"/>
<sequence precursor="true">MKFVFCGIPVSFSLPSLAFSLILAAGSVGLASAETSTAANTLSESEKRSGWELLFDGNSMAGWRNYNSDEVSDGWKVVEGALVRQSGGAGDLITNEQFDAFELSLQYKISEAGNSGLMFHVVETDGPPWHTGPEVQIQDNVKGHDPQKSGWLYQLFDPQPPRWAKDTTQIDATRPAGEWNELYLRVAPSDCRVCMNGQLYYSFKVGDGRWNDRVAASKFSAFAEFGKAGKGHLCLQDHGDPVAFRNIKVRRLDEDESVSQPIDGQLGLKNTLAFPDLQWDQWEAIDDAGQIRPLRLIELTYAKDDSNRLFAVSQIGAIWTFQNTPDVVESELFLDLRGKVHDWKRPGANEQGLLGLAMHPQYKSNGKFYVYYSHPSESKSILSCFHVSKDDPNRADPNSEQILMQIDQPFQNHNGGSIEFGPDGYLYVGLGDGGYRNDPLQAGQDLSKILGKILRIDVDQASDAKPYGIPLDNPFVNVADAQSEIYAFGLRNPWRIAFDPSTGRLWTGDVGQELWEEIDVIEKGGNYGWSSREGTHPFGNRVVRSEGSDPITPVWEYDHAIGKSVTGGRVYRGQRVPALSGKYLYADYVTGSIWALSYDPQTGKATRNEQVVPDSMPVLAFGQDPSGEVYSLTNSVRGECIYRFDLAE</sequence>
<name>A0A5C6E6T3_9BACT</name>
<keyword evidence="1" id="KW-0732">Signal</keyword>
<keyword evidence="4" id="KW-0560">Oxidoreductase</keyword>
<dbReference type="InterPro" id="IPR010496">
    <property type="entry name" value="AL/BT2_dom"/>
</dbReference>
<organism evidence="4 5">
    <name type="scientific">Novipirellula artificiosorum</name>
    <dbReference type="NCBI Taxonomy" id="2528016"/>
    <lineage>
        <taxon>Bacteria</taxon>
        <taxon>Pseudomonadati</taxon>
        <taxon>Planctomycetota</taxon>
        <taxon>Planctomycetia</taxon>
        <taxon>Pirellulales</taxon>
        <taxon>Pirellulaceae</taxon>
        <taxon>Novipirellula</taxon>
    </lineage>
</organism>
<dbReference type="Gene3D" id="2.60.120.560">
    <property type="entry name" value="Exo-inulinase, domain 1"/>
    <property type="match status" value="1"/>
</dbReference>
<evidence type="ECO:0000256" key="1">
    <source>
        <dbReference type="SAM" id="SignalP"/>
    </source>
</evidence>
<feature type="signal peptide" evidence="1">
    <location>
        <begin position="1"/>
        <end position="18"/>
    </location>
</feature>
<dbReference type="EMBL" id="SJPV01000001">
    <property type="protein sequence ID" value="TWU42899.1"/>
    <property type="molecule type" value="Genomic_DNA"/>
</dbReference>
<dbReference type="InterPro" id="IPR012938">
    <property type="entry name" value="Glc/Sorbosone_DH"/>
</dbReference>
<dbReference type="GO" id="GO:0016491">
    <property type="term" value="F:oxidoreductase activity"/>
    <property type="evidence" value="ECO:0007669"/>
    <property type="project" value="UniProtKB-KW"/>
</dbReference>
<feature type="chain" id="PRO_5022773727" evidence="1">
    <location>
        <begin position="19"/>
        <end position="648"/>
    </location>
</feature>
<comment type="caution">
    <text evidence="4">The sequence shown here is derived from an EMBL/GenBank/DDBJ whole genome shotgun (WGS) entry which is preliminary data.</text>
</comment>
<keyword evidence="5" id="KW-1185">Reference proteome</keyword>
<dbReference type="SUPFAM" id="SSF50952">
    <property type="entry name" value="Soluble quinoprotein glucose dehydrogenase"/>
    <property type="match status" value="1"/>
</dbReference>
<dbReference type="Gene3D" id="2.120.10.30">
    <property type="entry name" value="TolB, C-terminal domain"/>
    <property type="match status" value="1"/>
</dbReference>
<dbReference type="Pfam" id="PF06439">
    <property type="entry name" value="3keto-disac_hyd"/>
    <property type="match status" value="1"/>
</dbReference>
<evidence type="ECO:0000313" key="5">
    <source>
        <dbReference type="Proteomes" id="UP000319143"/>
    </source>
</evidence>
<feature type="domain" description="3-keto-alpha-glucoside-1,2-lyase/3-keto-2-hydroxy-glucal hydratase" evidence="2">
    <location>
        <begin position="50"/>
        <end position="250"/>
    </location>
</feature>
<dbReference type="EC" id="1.1.5.-" evidence="4"/>
<reference evidence="4 5" key="1">
    <citation type="submission" date="2019-02" db="EMBL/GenBank/DDBJ databases">
        <title>Deep-cultivation of Planctomycetes and their phenomic and genomic characterization uncovers novel biology.</title>
        <authorList>
            <person name="Wiegand S."/>
            <person name="Jogler M."/>
            <person name="Boedeker C."/>
            <person name="Pinto D."/>
            <person name="Vollmers J."/>
            <person name="Rivas-Marin E."/>
            <person name="Kohn T."/>
            <person name="Peeters S.H."/>
            <person name="Heuer A."/>
            <person name="Rast P."/>
            <person name="Oberbeckmann S."/>
            <person name="Bunk B."/>
            <person name="Jeske O."/>
            <person name="Meyerdierks A."/>
            <person name="Storesund J.E."/>
            <person name="Kallscheuer N."/>
            <person name="Luecker S."/>
            <person name="Lage O.M."/>
            <person name="Pohl T."/>
            <person name="Merkel B.J."/>
            <person name="Hornburger P."/>
            <person name="Mueller R.-W."/>
            <person name="Bruemmer F."/>
            <person name="Labrenz M."/>
            <person name="Spormann A.M."/>
            <person name="Op Den Camp H."/>
            <person name="Overmann J."/>
            <person name="Amann R."/>
            <person name="Jetten M.S.M."/>
            <person name="Mascher T."/>
            <person name="Medema M.H."/>
            <person name="Devos D.P."/>
            <person name="Kaster A.-K."/>
            <person name="Ovreas L."/>
            <person name="Rohde M."/>
            <person name="Galperin M.Y."/>
            <person name="Jogler C."/>
        </authorList>
    </citation>
    <scope>NUCLEOTIDE SEQUENCE [LARGE SCALE GENOMIC DNA]</scope>
    <source>
        <strain evidence="4 5">Poly41</strain>
    </source>
</reference>
<evidence type="ECO:0000259" key="3">
    <source>
        <dbReference type="Pfam" id="PF07995"/>
    </source>
</evidence>
<protein>
    <submittedName>
        <fullName evidence="4">Soluble aldose sugar dehydrogenase YliI</fullName>
        <ecNumber evidence="4">1.1.5.-</ecNumber>
    </submittedName>
</protein>
<dbReference type="AlphaFoldDB" id="A0A5C6E6T3"/>
<dbReference type="GO" id="GO:0016787">
    <property type="term" value="F:hydrolase activity"/>
    <property type="evidence" value="ECO:0007669"/>
    <property type="project" value="InterPro"/>
</dbReference>
<dbReference type="InterPro" id="IPR011041">
    <property type="entry name" value="Quinoprot_gluc/sorb_DH_b-prop"/>
</dbReference>